<dbReference type="Proteomes" id="UP001589750">
    <property type="component" value="Unassembled WGS sequence"/>
</dbReference>
<feature type="transmembrane region" description="Helical" evidence="2">
    <location>
        <begin position="51"/>
        <end position="70"/>
    </location>
</feature>
<evidence type="ECO:0000313" key="3">
    <source>
        <dbReference type="EMBL" id="MFB9313840.1"/>
    </source>
</evidence>
<organism evidence="3 4">
    <name type="scientific">Nocardioides plantarum</name>
    <dbReference type="NCBI Taxonomy" id="29299"/>
    <lineage>
        <taxon>Bacteria</taxon>
        <taxon>Bacillati</taxon>
        <taxon>Actinomycetota</taxon>
        <taxon>Actinomycetes</taxon>
        <taxon>Propionibacteriales</taxon>
        <taxon>Nocardioidaceae</taxon>
        <taxon>Nocardioides</taxon>
    </lineage>
</organism>
<keyword evidence="2" id="KW-0812">Transmembrane</keyword>
<evidence type="ECO:0000313" key="4">
    <source>
        <dbReference type="Proteomes" id="UP001589750"/>
    </source>
</evidence>
<sequence length="111" mass="11363">MPAERAADRAGPRGTVDRSGFATGLPIGPLLVVVAYAALRGAGVVLDDWMLVALVAWPVLPALLAALVLVAHRRWWLSLAIGCLVGTAVTVAAVVGLVAGLAYLLSEPAGR</sequence>
<reference evidence="3 4" key="1">
    <citation type="submission" date="2024-09" db="EMBL/GenBank/DDBJ databases">
        <authorList>
            <person name="Sun Q."/>
            <person name="Mori K."/>
        </authorList>
    </citation>
    <scope>NUCLEOTIDE SEQUENCE [LARGE SCALE GENOMIC DNA]</scope>
    <source>
        <strain evidence="3 4">JCM 9626</strain>
    </source>
</reference>
<feature type="transmembrane region" description="Helical" evidence="2">
    <location>
        <begin position="76"/>
        <end position="105"/>
    </location>
</feature>
<proteinExistence type="predicted"/>
<feature type="compositionally biased region" description="Basic and acidic residues" evidence="1">
    <location>
        <begin position="1"/>
        <end position="11"/>
    </location>
</feature>
<comment type="caution">
    <text evidence="3">The sequence shown here is derived from an EMBL/GenBank/DDBJ whole genome shotgun (WGS) entry which is preliminary data.</text>
</comment>
<keyword evidence="4" id="KW-1185">Reference proteome</keyword>
<feature type="region of interest" description="Disordered" evidence="1">
    <location>
        <begin position="1"/>
        <end position="20"/>
    </location>
</feature>
<accession>A0ABV5KAV9</accession>
<dbReference type="EMBL" id="JBHMDG010000014">
    <property type="protein sequence ID" value="MFB9313840.1"/>
    <property type="molecule type" value="Genomic_DNA"/>
</dbReference>
<evidence type="ECO:0000256" key="2">
    <source>
        <dbReference type="SAM" id="Phobius"/>
    </source>
</evidence>
<name>A0ABV5KAV9_9ACTN</name>
<feature type="transmembrane region" description="Helical" evidence="2">
    <location>
        <begin position="20"/>
        <end position="39"/>
    </location>
</feature>
<dbReference type="RefSeq" id="WP_140010231.1">
    <property type="nucleotide sequence ID" value="NZ_JBHMDG010000014.1"/>
</dbReference>
<keyword evidence="2" id="KW-0472">Membrane</keyword>
<protein>
    <submittedName>
        <fullName evidence="3">Uncharacterized protein</fullName>
    </submittedName>
</protein>
<gene>
    <name evidence="3" type="ORF">ACFFRI_12370</name>
</gene>
<evidence type="ECO:0000256" key="1">
    <source>
        <dbReference type="SAM" id="MobiDB-lite"/>
    </source>
</evidence>
<keyword evidence="2" id="KW-1133">Transmembrane helix</keyword>